<comment type="caution">
    <text evidence="1">The sequence shown here is derived from an EMBL/GenBank/DDBJ whole genome shotgun (WGS) entry which is preliminary data.</text>
</comment>
<organism evidence="1 2">
    <name type="scientific">Melia azedarach</name>
    <name type="common">Chinaberry tree</name>
    <dbReference type="NCBI Taxonomy" id="155640"/>
    <lineage>
        <taxon>Eukaryota</taxon>
        <taxon>Viridiplantae</taxon>
        <taxon>Streptophyta</taxon>
        <taxon>Embryophyta</taxon>
        <taxon>Tracheophyta</taxon>
        <taxon>Spermatophyta</taxon>
        <taxon>Magnoliopsida</taxon>
        <taxon>eudicotyledons</taxon>
        <taxon>Gunneridae</taxon>
        <taxon>Pentapetalae</taxon>
        <taxon>rosids</taxon>
        <taxon>malvids</taxon>
        <taxon>Sapindales</taxon>
        <taxon>Meliaceae</taxon>
        <taxon>Melia</taxon>
    </lineage>
</organism>
<proteinExistence type="predicted"/>
<reference evidence="1 2" key="1">
    <citation type="journal article" date="2023" name="Science">
        <title>Complex scaffold remodeling in plant triterpene biosynthesis.</title>
        <authorList>
            <person name="De La Pena R."/>
            <person name="Hodgson H."/>
            <person name="Liu J.C."/>
            <person name="Stephenson M.J."/>
            <person name="Martin A.C."/>
            <person name="Owen C."/>
            <person name="Harkess A."/>
            <person name="Leebens-Mack J."/>
            <person name="Jimenez L.E."/>
            <person name="Osbourn A."/>
            <person name="Sattely E.S."/>
        </authorList>
    </citation>
    <scope>NUCLEOTIDE SEQUENCE [LARGE SCALE GENOMIC DNA]</scope>
    <source>
        <strain evidence="2">cv. JPN11</strain>
        <tissue evidence="1">Leaf</tissue>
    </source>
</reference>
<evidence type="ECO:0000313" key="1">
    <source>
        <dbReference type="EMBL" id="KAJ4715359.1"/>
    </source>
</evidence>
<name>A0ACC1XVA9_MELAZ</name>
<accession>A0ACC1XVA9</accession>
<sequence length="253" mass="28234">MNFEKFEPIFGEPKVEWADSDSGLLHRFLFHVSAPHSSDLVVRVTDFHSNTWEAKRSVLQLEDMRDEVGIGGSWSDFVDYVVASIKSEDVKIVLQGCSNSDGAAYARLVAQKSKGMPRISILLTKLMGSAASEAVANLSLELFKAFKSMENLVAQEQEHSLQLKKEISAEKERNESIQNQVLYSKRQRLQKMNFSDKTDVSTSLTCNGLQDSPGKQVAQSTVSTKVANRVIPAHRRAKVRGALLKDMEDDKDN</sequence>
<keyword evidence="2" id="KW-1185">Reference proteome</keyword>
<evidence type="ECO:0000313" key="2">
    <source>
        <dbReference type="Proteomes" id="UP001164539"/>
    </source>
</evidence>
<protein>
    <submittedName>
        <fullName evidence="1">U2 small nuclear ribonucleoprotein auxiliary factor-like protein</fullName>
    </submittedName>
</protein>
<dbReference type="Proteomes" id="UP001164539">
    <property type="component" value="Chromosome 7"/>
</dbReference>
<gene>
    <name evidence="1" type="ORF">OWV82_013727</name>
</gene>
<dbReference type="EMBL" id="CM051400">
    <property type="protein sequence ID" value="KAJ4715359.1"/>
    <property type="molecule type" value="Genomic_DNA"/>
</dbReference>